<dbReference type="KEGG" id="vg:11294605"/>
<organism evidence="1 2">
    <name type="scientific">Pediococcus phage cIP1</name>
    <dbReference type="NCBI Taxonomy" id="2681621"/>
    <lineage>
        <taxon>Viruses</taxon>
        <taxon>Duplodnaviria</taxon>
        <taxon>Heunggongvirae</taxon>
        <taxon>Uroviricota</taxon>
        <taxon>Caudoviricetes</taxon>
        <taxon>Coetzeevirus</taxon>
        <taxon>Coetzeevirus cIP1</taxon>
    </lineage>
</organism>
<dbReference type="GeneID" id="11294605"/>
<evidence type="ECO:0000313" key="2">
    <source>
        <dbReference type="Proteomes" id="UP000005879"/>
    </source>
</evidence>
<reference evidence="1 2" key="1">
    <citation type="journal article" date="2012" name="Gene">
        <title>Genome sequence of the phage clP1, which infects the beer spoilage bacterium Pediococcus damnosus.</title>
        <authorList>
            <person name="Kelly D."/>
            <person name="O'Sullivan O."/>
            <person name="Mills S."/>
            <person name="McAuliffe O."/>
            <person name="Ross R.P."/>
            <person name="Neve H."/>
            <person name="Coffey A."/>
        </authorList>
    </citation>
    <scope>NUCLEOTIDE SEQUENCE [LARGE SCALE GENOMIC DNA]</scope>
</reference>
<name>G8FUZ4_9CAUD</name>
<gene>
    <name evidence="1" type="ORF">clP1_011</name>
</gene>
<accession>G8FUZ4</accession>
<dbReference type="EMBL" id="JN051154">
    <property type="protein sequence ID" value="AER59770.1"/>
    <property type="molecule type" value="Genomic_DNA"/>
</dbReference>
<keyword evidence="2" id="KW-1185">Reference proteome</keyword>
<dbReference type="Proteomes" id="UP000005879">
    <property type="component" value="Segment"/>
</dbReference>
<dbReference type="RefSeq" id="YP_004934176.1">
    <property type="nucleotide sequence ID" value="NC_016161.1"/>
</dbReference>
<proteinExistence type="predicted"/>
<sequence length="141" mass="16114">MIIMTKTIKRGKVTLNNGRGYVALKYLGRYYTPRVDLIGTLVAHPNQFGYEKTMKELRETHSAQSDVLATSFVVTSDIDERRRGYRNQISGEFGVIVEYGGGYVFIPLTELKKRDLEDILKSSIVRNGLNDSAFEQLIEYR</sequence>
<evidence type="ECO:0000313" key="1">
    <source>
        <dbReference type="EMBL" id="AER59770.1"/>
    </source>
</evidence>
<protein>
    <submittedName>
        <fullName evidence="1">Uncharacterized protein</fullName>
    </submittedName>
</protein>